<keyword evidence="1" id="KW-0808">Transferase</keyword>
<reference evidence="1 2" key="1">
    <citation type="submission" date="2019-03" db="EMBL/GenBank/DDBJ databases">
        <title>Genomic Encyclopedia of Type Strains, Phase IV (KMG-IV): sequencing the most valuable type-strain genomes for metagenomic binning, comparative biology and taxonomic classification.</title>
        <authorList>
            <person name="Goeker M."/>
        </authorList>
    </citation>
    <scope>NUCLEOTIDE SEQUENCE [LARGE SCALE GENOMIC DNA]</scope>
    <source>
        <strain evidence="1 2">DSM 24179</strain>
    </source>
</reference>
<dbReference type="SUPFAM" id="SSF56112">
    <property type="entry name" value="Protein kinase-like (PK-like)"/>
    <property type="match status" value="1"/>
</dbReference>
<dbReference type="EMBL" id="SLWK01000006">
    <property type="protein sequence ID" value="TCO07913.1"/>
    <property type="molecule type" value="Genomic_DNA"/>
</dbReference>
<sequence>MYKIDKKINASFGFLRWFVETIPEIFDDHPVVIKNHRNVVKVFKVGDIQLVVKYYKKLTLANRIIYKLFRKSKAERSYEYALKLTEMGVTTPMPVGYIDLYEGIFLKQSYFVSLYVRCKPVKELFSTASTESEKGLSDFARFTYDLHRKGIFHGDFSLKNVLYYPIPDGYGFCLIDINRLRFRDYSRNIAIHNLRMLDLPMDMLASLMVEYSQIDQSDAYLTTGHLLFFKWCRRVISSIKRRLKSIIRIK</sequence>
<dbReference type="Pfam" id="PF06293">
    <property type="entry name" value="Kdo"/>
    <property type="match status" value="1"/>
</dbReference>
<keyword evidence="2" id="KW-1185">Reference proteome</keyword>
<dbReference type="RefSeq" id="WP_132433816.1">
    <property type="nucleotide sequence ID" value="NZ_SLWK01000006.1"/>
</dbReference>
<accession>A0A4R2GI12</accession>
<name>A0A4R2GI12_9BACT</name>
<evidence type="ECO:0000313" key="1">
    <source>
        <dbReference type="EMBL" id="TCO07913.1"/>
    </source>
</evidence>
<dbReference type="Proteomes" id="UP000295221">
    <property type="component" value="Unassembled WGS sequence"/>
</dbReference>
<evidence type="ECO:0000313" key="2">
    <source>
        <dbReference type="Proteomes" id="UP000295221"/>
    </source>
</evidence>
<dbReference type="AlphaFoldDB" id="A0A4R2GI12"/>
<keyword evidence="1" id="KW-0418">Kinase</keyword>
<proteinExistence type="predicted"/>
<dbReference type="OrthoDB" id="9773772at2"/>
<dbReference type="InterPro" id="IPR011009">
    <property type="entry name" value="Kinase-like_dom_sf"/>
</dbReference>
<dbReference type="Gene3D" id="1.10.510.10">
    <property type="entry name" value="Transferase(Phosphotransferase) domain 1"/>
    <property type="match status" value="1"/>
</dbReference>
<comment type="caution">
    <text evidence="1">The sequence shown here is derived from an EMBL/GenBank/DDBJ whole genome shotgun (WGS) entry which is preliminary data.</text>
</comment>
<organism evidence="1 2">
    <name type="scientific">Natronoflexus pectinivorans</name>
    <dbReference type="NCBI Taxonomy" id="682526"/>
    <lineage>
        <taxon>Bacteria</taxon>
        <taxon>Pseudomonadati</taxon>
        <taxon>Bacteroidota</taxon>
        <taxon>Bacteroidia</taxon>
        <taxon>Marinilabiliales</taxon>
        <taxon>Marinilabiliaceae</taxon>
        <taxon>Natronoflexus</taxon>
    </lineage>
</organism>
<dbReference type="GO" id="GO:0016301">
    <property type="term" value="F:kinase activity"/>
    <property type="evidence" value="ECO:0007669"/>
    <property type="project" value="UniProtKB-KW"/>
</dbReference>
<protein>
    <submittedName>
        <fullName evidence="1">Lipopolysaccharide kinase (Kdo/WaaP) family protein</fullName>
    </submittedName>
</protein>
<gene>
    <name evidence="1" type="ORF">EV194_10654</name>
</gene>